<organism evidence="1 2">
    <name type="scientific">Reticulomyxa filosa</name>
    <dbReference type="NCBI Taxonomy" id="46433"/>
    <lineage>
        <taxon>Eukaryota</taxon>
        <taxon>Sar</taxon>
        <taxon>Rhizaria</taxon>
        <taxon>Retaria</taxon>
        <taxon>Foraminifera</taxon>
        <taxon>Monothalamids</taxon>
        <taxon>Reticulomyxidae</taxon>
        <taxon>Reticulomyxa</taxon>
    </lineage>
</organism>
<sequence>MRPYKRLPSNLRCEPWTTDLYSYLKSVLNSTSNVRVTVAAKADKLTVDYFLYKEKTQKYEMTELLLDIWRKIMDEVKAMIDNGVKSQTMSKMCEVMFAIISRYEWDLTHIEHWVYQDEYQPMTTQIWSKKMSRYHKQLEYTLRQVLQWIDDEKELDTGRHTFAINMLGLTCMKVGSLHKQVMGCILKEWDKKVNLAKLERYKWLATLMPKNGKLPLAWQDTYEADSSQEQDCVHSLELYFTQENPSCFMEAWKCFASDNIEVLFFFFFISVLLFSDQIYKYNSYQTIVILTARHREFVQNNAQPLIHAMYRGVSRHCHGLVNWNDSLLRLNLIYVCVAVTQTSIYVQIYMYVYMCVCVYESKWPRLGTELSTGVIKAISQLFENVPRTANQLGGFCSALLRNTDAMHPDQVQICFDTIREWIGILERDEYEPLNGLLPDTWCHETFIEATARILRQDDYQIICVLLTFILHHAHLFQDGLRLSVIRDILIKENFQQLFCHWNPVVRKYFHWVMLYTTNRIGYYDDELYTGLKETKLDTSESIQKIRITFNHVFQILNKKFFGHTCFSQLALSLFDAWFIQTEMQYSFSNRSVQPTIVSKFPVPKKEKLELKEEKEANGISHFKENHTGKEKRAEHKIGRKDERVIWRYTDMRVRQRLDTD</sequence>
<gene>
    <name evidence="1" type="ORF">RFI_20311</name>
</gene>
<evidence type="ECO:0000313" key="1">
    <source>
        <dbReference type="EMBL" id="ETO17025.1"/>
    </source>
</evidence>
<reference evidence="1 2" key="1">
    <citation type="journal article" date="2013" name="Curr. Biol.">
        <title>The Genome of the Foraminiferan Reticulomyxa filosa.</title>
        <authorList>
            <person name="Glockner G."/>
            <person name="Hulsmann N."/>
            <person name="Schleicher M."/>
            <person name="Noegel A.A."/>
            <person name="Eichinger L."/>
            <person name="Gallinger C."/>
            <person name="Pawlowski J."/>
            <person name="Sierra R."/>
            <person name="Euteneuer U."/>
            <person name="Pillet L."/>
            <person name="Moustafa A."/>
            <person name="Platzer M."/>
            <person name="Groth M."/>
            <person name="Szafranski K."/>
            <person name="Schliwa M."/>
        </authorList>
    </citation>
    <scope>NUCLEOTIDE SEQUENCE [LARGE SCALE GENOMIC DNA]</scope>
</reference>
<dbReference type="PANTHER" id="PTHR35397">
    <property type="entry name" value="C2 DOMAIN-CONTAINING PROTEIN-RELATED"/>
    <property type="match status" value="1"/>
</dbReference>
<comment type="caution">
    <text evidence="1">The sequence shown here is derived from an EMBL/GenBank/DDBJ whole genome shotgun (WGS) entry which is preliminary data.</text>
</comment>
<keyword evidence="2" id="KW-1185">Reference proteome</keyword>
<dbReference type="PANTHER" id="PTHR35397:SF1">
    <property type="entry name" value="ARMADILLO-LIKE HELICAL DOMAIN-CONTAINING PROTEIN"/>
    <property type="match status" value="1"/>
</dbReference>
<name>X6MV93_RETFI</name>
<proteinExistence type="predicted"/>
<dbReference type="Pfam" id="PF08578">
    <property type="entry name" value="DUF1765"/>
    <property type="match status" value="1"/>
</dbReference>
<dbReference type="Proteomes" id="UP000023152">
    <property type="component" value="Unassembled WGS sequence"/>
</dbReference>
<evidence type="ECO:0000313" key="2">
    <source>
        <dbReference type="Proteomes" id="UP000023152"/>
    </source>
</evidence>
<dbReference type="EMBL" id="ASPP01017442">
    <property type="protein sequence ID" value="ETO17025.1"/>
    <property type="molecule type" value="Genomic_DNA"/>
</dbReference>
<dbReference type="AlphaFoldDB" id="X6MV93"/>
<protein>
    <submittedName>
        <fullName evidence="1">Uncharacterized protein</fullName>
    </submittedName>
</protein>
<dbReference type="OrthoDB" id="296767at2759"/>
<accession>X6MV93</accession>
<dbReference type="InterPro" id="IPR013887">
    <property type="entry name" value="UPF0592"/>
</dbReference>